<evidence type="ECO:0000256" key="1">
    <source>
        <dbReference type="SAM" id="Phobius"/>
    </source>
</evidence>
<dbReference type="EMBL" id="UINC01075475">
    <property type="protein sequence ID" value="SVC13692.1"/>
    <property type="molecule type" value="Genomic_DNA"/>
</dbReference>
<dbReference type="InterPro" id="IPR045584">
    <property type="entry name" value="Pilin-like"/>
</dbReference>
<proteinExistence type="predicted"/>
<keyword evidence="1" id="KW-0812">Transmembrane</keyword>
<sequence>MKKNQGFTLIELIMVVAIMGILFSLAYSSYSNQNNRLNLLGSVDKMKTQMNWARNYAIRREKFCVVSIWPSDGEYQFAVKNDPDDEVPITVVPPGEILTDDMVIIGNNIEIEVSDCADDDPCVLIYNYLTEVWDKPAVKINFSLSGQPSQTLGIDASTGRVNQES</sequence>
<organism evidence="2">
    <name type="scientific">marine metagenome</name>
    <dbReference type="NCBI Taxonomy" id="408172"/>
    <lineage>
        <taxon>unclassified sequences</taxon>
        <taxon>metagenomes</taxon>
        <taxon>ecological metagenomes</taxon>
    </lineage>
</organism>
<dbReference type="InterPro" id="IPR012902">
    <property type="entry name" value="N_methyl_site"/>
</dbReference>
<reference evidence="2" key="1">
    <citation type="submission" date="2018-05" db="EMBL/GenBank/DDBJ databases">
        <authorList>
            <person name="Lanie J.A."/>
            <person name="Ng W.-L."/>
            <person name="Kazmierczak K.M."/>
            <person name="Andrzejewski T.M."/>
            <person name="Davidsen T.M."/>
            <person name="Wayne K.J."/>
            <person name="Tettelin H."/>
            <person name="Glass J.I."/>
            <person name="Rusch D."/>
            <person name="Podicherti R."/>
            <person name="Tsui H.-C.T."/>
            <person name="Winkler M.E."/>
        </authorList>
    </citation>
    <scope>NUCLEOTIDE SEQUENCE</scope>
</reference>
<evidence type="ECO:0008006" key="3">
    <source>
        <dbReference type="Google" id="ProtNLM"/>
    </source>
</evidence>
<dbReference type="SUPFAM" id="SSF54523">
    <property type="entry name" value="Pili subunits"/>
    <property type="match status" value="1"/>
</dbReference>
<name>A0A382JQT6_9ZZZZ</name>
<keyword evidence="1" id="KW-0472">Membrane</keyword>
<dbReference type="Pfam" id="PF07963">
    <property type="entry name" value="N_methyl"/>
    <property type="match status" value="1"/>
</dbReference>
<evidence type="ECO:0000313" key="2">
    <source>
        <dbReference type="EMBL" id="SVC13692.1"/>
    </source>
</evidence>
<dbReference type="NCBIfam" id="TIGR02532">
    <property type="entry name" value="IV_pilin_GFxxxE"/>
    <property type="match status" value="1"/>
</dbReference>
<dbReference type="Gene3D" id="3.30.700.10">
    <property type="entry name" value="Glycoprotein, Type 4 Pilin"/>
    <property type="match status" value="1"/>
</dbReference>
<keyword evidence="1" id="KW-1133">Transmembrane helix</keyword>
<dbReference type="PROSITE" id="PS00409">
    <property type="entry name" value="PROKAR_NTER_METHYL"/>
    <property type="match status" value="1"/>
</dbReference>
<accession>A0A382JQT6</accession>
<feature type="transmembrane region" description="Helical" evidence="1">
    <location>
        <begin position="12"/>
        <end position="30"/>
    </location>
</feature>
<dbReference type="AlphaFoldDB" id="A0A382JQT6"/>
<protein>
    <recommendedName>
        <fullName evidence="3">General secretion pathway GspH domain-containing protein</fullName>
    </recommendedName>
</protein>
<gene>
    <name evidence="2" type="ORF">METZ01_LOCUS266546</name>
</gene>